<sequence length="160" mass="18463">MYRLLVYALFAQSPSNRLLKDFRGTWRCQILGGANHQRLSENRRRYIELKEKVTRGGSGRGSAMPNKIQAPACRRVPPENNLSERWNINLQVRADLPNQLSSQYSTRSRPRYRSAETSLIIDRYRPFSRHIEMYNNYGLRGTAKQEGVESSPLVCDDDGT</sequence>
<dbReference type="Proteomes" id="UP000053477">
    <property type="component" value="Unassembled WGS sequence"/>
</dbReference>
<protein>
    <submittedName>
        <fullName evidence="1">Uncharacterized protein</fullName>
    </submittedName>
</protein>
<name>A0A0H2QXC7_9AGAM</name>
<keyword evidence="2" id="KW-1185">Reference proteome</keyword>
<evidence type="ECO:0000313" key="2">
    <source>
        <dbReference type="Proteomes" id="UP000053477"/>
    </source>
</evidence>
<dbReference type="EMBL" id="KQ086621">
    <property type="protein sequence ID" value="KLO04265.1"/>
    <property type="molecule type" value="Genomic_DNA"/>
</dbReference>
<evidence type="ECO:0000313" key="1">
    <source>
        <dbReference type="EMBL" id="KLO04265.1"/>
    </source>
</evidence>
<proteinExistence type="predicted"/>
<gene>
    <name evidence="1" type="ORF">SCHPADRAFT_897167</name>
</gene>
<dbReference type="InParanoid" id="A0A0H2QXC7"/>
<reference evidence="1 2" key="1">
    <citation type="submission" date="2015-04" db="EMBL/GenBank/DDBJ databases">
        <title>Complete genome sequence of Schizopora paradoxa KUC8140, a cosmopolitan wood degrader in East Asia.</title>
        <authorList>
            <consortium name="DOE Joint Genome Institute"/>
            <person name="Min B."/>
            <person name="Park H."/>
            <person name="Jang Y."/>
            <person name="Kim J.-J."/>
            <person name="Kim K.H."/>
            <person name="Pangilinan J."/>
            <person name="Lipzen A."/>
            <person name="Riley R."/>
            <person name="Grigoriev I.V."/>
            <person name="Spatafora J.W."/>
            <person name="Choi I.-G."/>
        </authorList>
    </citation>
    <scope>NUCLEOTIDE SEQUENCE [LARGE SCALE GENOMIC DNA]</scope>
    <source>
        <strain evidence="1 2">KUC8140</strain>
    </source>
</reference>
<accession>A0A0H2QXC7</accession>
<organism evidence="1 2">
    <name type="scientific">Schizopora paradoxa</name>
    <dbReference type="NCBI Taxonomy" id="27342"/>
    <lineage>
        <taxon>Eukaryota</taxon>
        <taxon>Fungi</taxon>
        <taxon>Dikarya</taxon>
        <taxon>Basidiomycota</taxon>
        <taxon>Agaricomycotina</taxon>
        <taxon>Agaricomycetes</taxon>
        <taxon>Hymenochaetales</taxon>
        <taxon>Schizoporaceae</taxon>
        <taxon>Schizopora</taxon>
    </lineage>
</organism>
<dbReference type="AlphaFoldDB" id="A0A0H2QXC7"/>